<keyword evidence="8" id="KW-0807">Transducer</keyword>
<dbReference type="Proteomes" id="UP001162131">
    <property type="component" value="Unassembled WGS sequence"/>
</dbReference>
<feature type="transmembrane region" description="Helical" evidence="9">
    <location>
        <begin position="897"/>
        <end position="919"/>
    </location>
</feature>
<dbReference type="PANTHER" id="PTHR10519">
    <property type="entry name" value="GABA-B RECEPTOR"/>
    <property type="match status" value="1"/>
</dbReference>
<comment type="caution">
    <text evidence="11">The sequence shown here is derived from an EMBL/GenBank/DDBJ whole genome shotgun (WGS) entry which is preliminary data.</text>
</comment>
<sequence length="1136" mass="128298">MPAIFFAQPIFKIFQFLVIFAISGSSEILIVYSNFTKSALPGFMADIRSSYKDMIDIFYCDIFFLDYELSQHSSLSALFDITNSISYQFEICKISEANSLAHFLVSDRLPCQNKWTFLLSSSQKDLNEAFITVLSYFNWTDGVAISDVEKHSSLSMDSKYFSRINIFTAESHTQVEDLVERKIMGLGSSLFYLFLDKEISIEFQKSLITSKLLVAGAGILLIQDSSYDSNLEGSLAIVDKGKEHINSKSNYLLATFSEMIKILGNISSSEDALKLISKACLNSYCVTEFSLINIHKGQRKIVGSIKSSKLILNASIIFPGNSTEIPKSSKKILYFSASNGPTDPGGNPQPSCPINARGITLAVKNVNTIGDILQNFYLKLNDFDCGVGIYNPAFCLACFGKDISKLGLAHVGGLTSGMALGEIETFKKLNVTIPMVSATNTDTVLSNSTFFPFYSRVSLSNYGYYAQIPLLLKAMGWNSMAIIYQNISNGISVNHYVSQTAAKQNIKILNSQRVIPASTNREQLRNWTKPFQEVIDLHVRFVFLVLNAPLCNYALELFYDLGIRKGDIFIFSFYSDQINSIANDDDYRYKRLEIGIPLMIALPTNFVGNKGKQIYDELYTEYNKTEPGPYSCPYYDAAYLIGNALEWTISKGADYSDPVILQKSIRDIKFIGCTGTVYIQKGSNDRLPSSITVQANSYSPETGITVYTVGYLRPYSSTVLTIIHPIIYSDGTINKPTDFRVTRTDCPFDNKLKRVFPKGRALVFGICFFVALVTAIATFIIWRKWWNIKVDELMKRQEISIQDFIVGLSIGIEFFQLIAMGPDIRPINSFIADIGDLTSLDLGTFVKLQNGVFWWLLTVVISLCALWILLCFEVLYQLDEKYGNIWFFKFSGFLADNLMPILGNLCFIPFVSTLLDVFVCDESIGNNFTESYLANDCYQFCWQSTHIVYVVLSSFALICYEPFAVFCRPLWQELQSNLHVKSIPLYLMTKTIIQVILVVMNKTLKRGSKLAHGFAFTAVIIFKVCFIWKFKAYNYGRFNWWQLLSLIGVAWIAFLATFGSLYTNSNFPYTALIVCGWILITSVGLFVQRKKFPSLLFRKKGKDTSTLFRFAFTFGKNSRVLKSKITPQTLDWIKNY</sequence>
<dbReference type="PANTHER" id="PTHR10519:SF74">
    <property type="entry name" value="GAMMA-AMINOBUTYRIC ACID TYPE B RECEPTOR SUBUNIT 2"/>
    <property type="match status" value="1"/>
</dbReference>
<evidence type="ECO:0000256" key="4">
    <source>
        <dbReference type="ARBA" id="ARBA00023040"/>
    </source>
</evidence>
<dbReference type="GO" id="GO:0007214">
    <property type="term" value="P:gamma-aminobutyric acid signaling pathway"/>
    <property type="evidence" value="ECO:0007669"/>
    <property type="project" value="TreeGrafter"/>
</dbReference>
<comment type="subcellular location">
    <subcellularLocation>
        <location evidence="1">Membrane</location>
    </subcellularLocation>
</comment>
<dbReference type="AlphaFoldDB" id="A0AAU9JJQ0"/>
<feature type="transmembrane region" description="Helical" evidence="9">
    <location>
        <begin position="803"/>
        <end position="821"/>
    </location>
</feature>
<keyword evidence="5 9" id="KW-0472">Membrane</keyword>
<proteinExistence type="predicted"/>
<dbReference type="InterPro" id="IPR028082">
    <property type="entry name" value="Peripla_BP_I"/>
</dbReference>
<dbReference type="InterPro" id="IPR001828">
    <property type="entry name" value="ANF_lig-bd_rcpt"/>
</dbReference>
<keyword evidence="12" id="KW-1185">Reference proteome</keyword>
<organism evidence="11 12">
    <name type="scientific">Blepharisma stoltei</name>
    <dbReference type="NCBI Taxonomy" id="1481888"/>
    <lineage>
        <taxon>Eukaryota</taxon>
        <taxon>Sar</taxon>
        <taxon>Alveolata</taxon>
        <taxon>Ciliophora</taxon>
        <taxon>Postciliodesmatophora</taxon>
        <taxon>Heterotrichea</taxon>
        <taxon>Heterotrichida</taxon>
        <taxon>Blepharismidae</taxon>
        <taxon>Blepharisma</taxon>
    </lineage>
</organism>
<evidence type="ECO:0000256" key="5">
    <source>
        <dbReference type="ARBA" id="ARBA00023136"/>
    </source>
</evidence>
<feature type="transmembrane region" description="Helical" evidence="9">
    <location>
        <begin position="1067"/>
        <end position="1087"/>
    </location>
</feature>
<dbReference type="Pfam" id="PF01094">
    <property type="entry name" value="ANF_receptor"/>
    <property type="match status" value="1"/>
</dbReference>
<evidence type="ECO:0000256" key="8">
    <source>
        <dbReference type="ARBA" id="ARBA00023224"/>
    </source>
</evidence>
<feature type="transmembrane region" description="Helical" evidence="9">
    <location>
        <begin position="1040"/>
        <end position="1061"/>
    </location>
</feature>
<keyword evidence="2 9" id="KW-0812">Transmembrane</keyword>
<feature type="domain" description="Receptor ligand binding region" evidence="10">
    <location>
        <begin position="359"/>
        <end position="682"/>
    </location>
</feature>
<evidence type="ECO:0000256" key="9">
    <source>
        <dbReference type="SAM" id="Phobius"/>
    </source>
</evidence>
<evidence type="ECO:0000259" key="10">
    <source>
        <dbReference type="Pfam" id="PF01094"/>
    </source>
</evidence>
<evidence type="ECO:0000256" key="3">
    <source>
        <dbReference type="ARBA" id="ARBA00022989"/>
    </source>
</evidence>
<evidence type="ECO:0000313" key="12">
    <source>
        <dbReference type="Proteomes" id="UP001162131"/>
    </source>
</evidence>
<accession>A0AAU9JJQ0</accession>
<evidence type="ECO:0000256" key="1">
    <source>
        <dbReference type="ARBA" id="ARBA00004370"/>
    </source>
</evidence>
<feature type="transmembrane region" description="Helical" evidence="9">
    <location>
        <begin position="1010"/>
        <end position="1028"/>
    </location>
</feature>
<feature type="transmembrane region" description="Helical" evidence="9">
    <location>
        <begin position="12"/>
        <end position="32"/>
    </location>
</feature>
<feature type="transmembrane region" description="Helical" evidence="9">
    <location>
        <begin position="983"/>
        <end position="1004"/>
    </location>
</feature>
<feature type="transmembrane region" description="Helical" evidence="9">
    <location>
        <begin position="761"/>
        <end position="782"/>
    </location>
</feature>
<dbReference type="InterPro" id="IPR002455">
    <property type="entry name" value="GPCR3_GABA-B"/>
</dbReference>
<keyword evidence="6" id="KW-0675">Receptor</keyword>
<name>A0AAU9JJQ0_9CILI</name>
<gene>
    <name evidence="11" type="ORF">BSTOLATCC_MIC39648</name>
</gene>
<dbReference type="GO" id="GO:0004965">
    <property type="term" value="F:G protein-coupled GABA receptor activity"/>
    <property type="evidence" value="ECO:0007669"/>
    <property type="project" value="InterPro"/>
</dbReference>
<evidence type="ECO:0000256" key="2">
    <source>
        <dbReference type="ARBA" id="ARBA00022692"/>
    </source>
</evidence>
<evidence type="ECO:0000256" key="6">
    <source>
        <dbReference type="ARBA" id="ARBA00023170"/>
    </source>
</evidence>
<dbReference type="GO" id="GO:0038039">
    <property type="term" value="C:G protein-coupled receptor heterodimeric complex"/>
    <property type="evidence" value="ECO:0007669"/>
    <property type="project" value="TreeGrafter"/>
</dbReference>
<keyword evidence="3 9" id="KW-1133">Transmembrane helix</keyword>
<evidence type="ECO:0000313" key="11">
    <source>
        <dbReference type="EMBL" id="CAG9325865.1"/>
    </source>
</evidence>
<dbReference type="SUPFAM" id="SSF53822">
    <property type="entry name" value="Periplasmic binding protein-like I"/>
    <property type="match status" value="1"/>
</dbReference>
<reference evidence="11" key="1">
    <citation type="submission" date="2021-09" db="EMBL/GenBank/DDBJ databases">
        <authorList>
            <consortium name="AG Swart"/>
            <person name="Singh M."/>
            <person name="Singh A."/>
            <person name="Seah K."/>
            <person name="Emmerich C."/>
        </authorList>
    </citation>
    <scope>NUCLEOTIDE SEQUENCE</scope>
    <source>
        <strain evidence="11">ATCC30299</strain>
    </source>
</reference>
<keyword evidence="4" id="KW-0297">G-protein coupled receptor</keyword>
<dbReference type="Gene3D" id="3.40.50.2300">
    <property type="match status" value="3"/>
</dbReference>
<feature type="transmembrane region" description="Helical" evidence="9">
    <location>
        <begin position="852"/>
        <end position="876"/>
    </location>
</feature>
<protein>
    <recommendedName>
        <fullName evidence="10">Receptor ligand binding region domain-containing protein</fullName>
    </recommendedName>
</protein>
<keyword evidence="7" id="KW-0325">Glycoprotein</keyword>
<dbReference type="EMBL" id="CAJZBQ010000039">
    <property type="protein sequence ID" value="CAG9325865.1"/>
    <property type="molecule type" value="Genomic_DNA"/>
</dbReference>
<evidence type="ECO:0000256" key="7">
    <source>
        <dbReference type="ARBA" id="ARBA00023180"/>
    </source>
</evidence>
<feature type="transmembrane region" description="Helical" evidence="9">
    <location>
        <begin position="947"/>
        <end position="971"/>
    </location>
</feature>